<reference evidence="3 4" key="1">
    <citation type="journal article" date="2018" name="Nat. Ecol. Evol.">
        <title>Pezizomycetes genomes reveal the molecular basis of ectomycorrhizal truffle lifestyle.</title>
        <authorList>
            <person name="Murat C."/>
            <person name="Payen T."/>
            <person name="Noel B."/>
            <person name="Kuo A."/>
            <person name="Morin E."/>
            <person name="Chen J."/>
            <person name="Kohler A."/>
            <person name="Krizsan K."/>
            <person name="Balestrini R."/>
            <person name="Da Silva C."/>
            <person name="Montanini B."/>
            <person name="Hainaut M."/>
            <person name="Levati E."/>
            <person name="Barry K.W."/>
            <person name="Belfiori B."/>
            <person name="Cichocki N."/>
            <person name="Clum A."/>
            <person name="Dockter R.B."/>
            <person name="Fauchery L."/>
            <person name="Guy J."/>
            <person name="Iotti M."/>
            <person name="Le Tacon F."/>
            <person name="Lindquist E.A."/>
            <person name="Lipzen A."/>
            <person name="Malagnac F."/>
            <person name="Mello A."/>
            <person name="Molinier V."/>
            <person name="Miyauchi S."/>
            <person name="Poulain J."/>
            <person name="Riccioni C."/>
            <person name="Rubini A."/>
            <person name="Sitrit Y."/>
            <person name="Splivallo R."/>
            <person name="Traeger S."/>
            <person name="Wang M."/>
            <person name="Zifcakova L."/>
            <person name="Wipf D."/>
            <person name="Zambonelli A."/>
            <person name="Paolocci F."/>
            <person name="Nowrousian M."/>
            <person name="Ottonello S."/>
            <person name="Baldrian P."/>
            <person name="Spatafora J.W."/>
            <person name="Henrissat B."/>
            <person name="Nagy L.G."/>
            <person name="Aury J.M."/>
            <person name="Wincker P."/>
            <person name="Grigoriev I.V."/>
            <person name="Bonfante P."/>
            <person name="Martin F.M."/>
        </authorList>
    </citation>
    <scope>NUCLEOTIDE SEQUENCE [LARGE SCALE GENOMIC DNA]</scope>
    <source>
        <strain evidence="3 4">CCBAS932</strain>
    </source>
</reference>
<evidence type="ECO:0000256" key="2">
    <source>
        <dbReference type="SAM" id="SignalP"/>
    </source>
</evidence>
<dbReference type="AlphaFoldDB" id="A0A3N4KVV9"/>
<organism evidence="3 4">
    <name type="scientific">Morchella conica CCBAS932</name>
    <dbReference type="NCBI Taxonomy" id="1392247"/>
    <lineage>
        <taxon>Eukaryota</taxon>
        <taxon>Fungi</taxon>
        <taxon>Dikarya</taxon>
        <taxon>Ascomycota</taxon>
        <taxon>Pezizomycotina</taxon>
        <taxon>Pezizomycetes</taxon>
        <taxon>Pezizales</taxon>
        <taxon>Morchellaceae</taxon>
        <taxon>Morchella</taxon>
    </lineage>
</organism>
<feature type="signal peptide" evidence="2">
    <location>
        <begin position="1"/>
        <end position="22"/>
    </location>
</feature>
<dbReference type="EMBL" id="ML119128">
    <property type="protein sequence ID" value="RPB12491.1"/>
    <property type="molecule type" value="Genomic_DNA"/>
</dbReference>
<sequence length="196" mass="19945">MKNSITNVFLCALALLCVAVYAQDNGPCAQCPLIGNDQVLVPCSKYWRDIVERCSSVPECERFNIDDNLIEACTNTPAPLPSGTGSSTVTEIFASRSGASVATTPTTSPSTTTSASATTSASSSTSASGATGTSSGGSTTRTTTNSETRSPAATTRSSTSTITAGTFSQASNVAVGNAPGWWIEGVVLVTGWIIAL</sequence>
<protein>
    <recommendedName>
        <fullName evidence="5">Extracellular membrane protein CFEM domain-containing protein</fullName>
    </recommendedName>
</protein>
<keyword evidence="4" id="KW-1185">Reference proteome</keyword>
<dbReference type="OrthoDB" id="10452531at2759"/>
<name>A0A3N4KVV9_9PEZI</name>
<feature type="chain" id="PRO_5018325666" description="Extracellular membrane protein CFEM domain-containing protein" evidence="2">
    <location>
        <begin position="23"/>
        <end position="196"/>
    </location>
</feature>
<evidence type="ECO:0000256" key="1">
    <source>
        <dbReference type="SAM" id="MobiDB-lite"/>
    </source>
</evidence>
<keyword evidence="2" id="KW-0732">Signal</keyword>
<evidence type="ECO:0000313" key="3">
    <source>
        <dbReference type="EMBL" id="RPB12491.1"/>
    </source>
</evidence>
<evidence type="ECO:0000313" key="4">
    <source>
        <dbReference type="Proteomes" id="UP000277580"/>
    </source>
</evidence>
<accession>A0A3N4KVV9</accession>
<proteinExistence type="predicted"/>
<feature type="region of interest" description="Disordered" evidence="1">
    <location>
        <begin position="98"/>
        <end position="162"/>
    </location>
</feature>
<dbReference type="Proteomes" id="UP000277580">
    <property type="component" value="Unassembled WGS sequence"/>
</dbReference>
<evidence type="ECO:0008006" key="5">
    <source>
        <dbReference type="Google" id="ProtNLM"/>
    </source>
</evidence>
<dbReference type="InParanoid" id="A0A3N4KVV9"/>
<gene>
    <name evidence="3" type="ORF">P167DRAFT_545404</name>
</gene>